<gene>
    <name evidence="2" type="ORF">L3X38_002303</name>
</gene>
<sequence length="136" mass="14967">MDGDDGRGHSGTPNLDQEGNMGHFNFRRAIWDLTVVSGGIAVQSELNRKDNNGVLENLRWLAAGLSMAVSSYKSYLSKGVKFNTKAQDNVRTIQNSGVYLLTKAQVASAKDKNPIVSNIGFYGVIQDIWDLDDQIF</sequence>
<dbReference type="PANTHER" id="PTHR48451">
    <property type="entry name" value="DUF4218 DOMAIN-CONTAINING PROTEIN"/>
    <property type="match status" value="1"/>
</dbReference>
<evidence type="ECO:0000313" key="2">
    <source>
        <dbReference type="EMBL" id="KAI5349416.1"/>
    </source>
</evidence>
<organism evidence="2 3">
    <name type="scientific">Prunus dulcis</name>
    <name type="common">Almond</name>
    <name type="synonym">Amygdalus dulcis</name>
    <dbReference type="NCBI Taxonomy" id="3755"/>
    <lineage>
        <taxon>Eukaryota</taxon>
        <taxon>Viridiplantae</taxon>
        <taxon>Streptophyta</taxon>
        <taxon>Embryophyta</taxon>
        <taxon>Tracheophyta</taxon>
        <taxon>Spermatophyta</taxon>
        <taxon>Magnoliopsida</taxon>
        <taxon>eudicotyledons</taxon>
        <taxon>Gunneridae</taxon>
        <taxon>Pentapetalae</taxon>
        <taxon>rosids</taxon>
        <taxon>fabids</taxon>
        <taxon>Rosales</taxon>
        <taxon>Rosaceae</taxon>
        <taxon>Amygdaloideae</taxon>
        <taxon>Amygdaleae</taxon>
        <taxon>Prunus</taxon>
    </lineage>
</organism>
<proteinExistence type="predicted"/>
<dbReference type="AlphaFoldDB" id="A0AAD4ZKZ1"/>
<reference evidence="2 3" key="1">
    <citation type="journal article" date="2022" name="G3 (Bethesda)">
        <title>Whole-genome sequence and methylome profiling of the almond [Prunus dulcis (Mill.) D.A. Webb] cultivar 'Nonpareil'.</title>
        <authorList>
            <person name="D'Amico-Willman K.M."/>
            <person name="Ouma W.Z."/>
            <person name="Meulia T."/>
            <person name="Sideli G.M."/>
            <person name="Gradziel T.M."/>
            <person name="Fresnedo-Ramirez J."/>
        </authorList>
    </citation>
    <scope>NUCLEOTIDE SEQUENCE [LARGE SCALE GENOMIC DNA]</scope>
    <source>
        <strain evidence="2">Clone GOH B32 T37-40</strain>
    </source>
</reference>
<dbReference type="EMBL" id="JAJFAZ020000001">
    <property type="protein sequence ID" value="KAI5349416.1"/>
    <property type="molecule type" value="Genomic_DNA"/>
</dbReference>
<name>A0AAD4ZKZ1_PRUDU</name>
<evidence type="ECO:0000313" key="3">
    <source>
        <dbReference type="Proteomes" id="UP001054821"/>
    </source>
</evidence>
<protein>
    <submittedName>
        <fullName evidence="2">Uncharacterized protein</fullName>
    </submittedName>
</protein>
<evidence type="ECO:0000256" key="1">
    <source>
        <dbReference type="SAM" id="MobiDB-lite"/>
    </source>
</evidence>
<dbReference type="PANTHER" id="PTHR48451:SF1">
    <property type="entry name" value="DUF4218 DOMAIN-CONTAINING PROTEIN"/>
    <property type="match status" value="1"/>
</dbReference>
<keyword evidence="3" id="KW-1185">Reference proteome</keyword>
<feature type="region of interest" description="Disordered" evidence="1">
    <location>
        <begin position="1"/>
        <end position="20"/>
    </location>
</feature>
<comment type="caution">
    <text evidence="2">The sequence shown here is derived from an EMBL/GenBank/DDBJ whole genome shotgun (WGS) entry which is preliminary data.</text>
</comment>
<dbReference type="Proteomes" id="UP001054821">
    <property type="component" value="Chromosome 1"/>
</dbReference>
<accession>A0AAD4ZKZ1</accession>